<organism evidence="4 5">
    <name type="scientific">Colletotrichum navitas</name>
    <dbReference type="NCBI Taxonomy" id="681940"/>
    <lineage>
        <taxon>Eukaryota</taxon>
        <taxon>Fungi</taxon>
        <taxon>Dikarya</taxon>
        <taxon>Ascomycota</taxon>
        <taxon>Pezizomycotina</taxon>
        <taxon>Sordariomycetes</taxon>
        <taxon>Hypocreomycetidae</taxon>
        <taxon>Glomerellales</taxon>
        <taxon>Glomerellaceae</taxon>
        <taxon>Colletotrichum</taxon>
        <taxon>Colletotrichum graminicola species complex</taxon>
    </lineage>
</organism>
<dbReference type="GeneID" id="85446627"/>
<protein>
    <recommendedName>
        <fullName evidence="6">Oxidase ustYa</fullName>
    </recommendedName>
</protein>
<dbReference type="AlphaFoldDB" id="A0AAD8PLP7"/>
<keyword evidence="5" id="KW-1185">Reference proteome</keyword>
<name>A0AAD8PLP7_9PEZI</name>
<dbReference type="RefSeq" id="XP_060408211.1">
    <property type="nucleotide sequence ID" value="XM_060562387.1"/>
</dbReference>
<reference evidence="4" key="1">
    <citation type="submission" date="2021-06" db="EMBL/GenBank/DDBJ databases">
        <title>Comparative genomics, transcriptomics and evolutionary studies reveal genomic signatures of adaptation to plant cell wall in hemibiotrophic fungi.</title>
        <authorList>
            <consortium name="DOE Joint Genome Institute"/>
            <person name="Baroncelli R."/>
            <person name="Diaz J.F."/>
            <person name="Benocci T."/>
            <person name="Peng M."/>
            <person name="Battaglia E."/>
            <person name="Haridas S."/>
            <person name="Andreopoulos W."/>
            <person name="Labutti K."/>
            <person name="Pangilinan J."/>
            <person name="Floch G.L."/>
            <person name="Makela M.R."/>
            <person name="Henrissat B."/>
            <person name="Grigoriev I.V."/>
            <person name="Crouch J.A."/>
            <person name="De Vries R.P."/>
            <person name="Sukno S.A."/>
            <person name="Thon M.R."/>
        </authorList>
    </citation>
    <scope>NUCLEOTIDE SEQUENCE</scope>
    <source>
        <strain evidence="4">CBS 125086</strain>
    </source>
</reference>
<proteinExistence type="inferred from homology"/>
<sequence length="314" mass="35296">MSDTSHSPYEADALRSSDDKDDASSATTLMLSEVAEANWGKKRGQSFLHYLEEHHGSRCGCGSLSNLITTMLLLVSACLNVYLAFGRPPRIVTHHDVDVGCGAFPLGSDPSGYVPRDVGYPLRWTKWDEHDDFYISPATFDSWENIQKSAARLRAVHNDVFVHSNGQKATYLAYDGVRKELPPEGGQFGLELYGIQAFHQIHCVYVLLESVGWARHNRSSQWHGEHVAHCLNTLTQAATCLADSRPFAYVVKSGHRTDGQQNWCRDFGALVNWVNDPVRDHNFHYELDWNDTDHFMPIYRNGSVAGKSVDKAVW</sequence>
<dbReference type="Pfam" id="PF11807">
    <property type="entry name" value="UstYa"/>
    <property type="match status" value="1"/>
</dbReference>
<dbReference type="PANTHER" id="PTHR33365:SF4">
    <property type="entry name" value="CYCLOCHLOROTINE BIOSYNTHESIS PROTEIN O"/>
    <property type="match status" value="1"/>
</dbReference>
<dbReference type="GO" id="GO:0043386">
    <property type="term" value="P:mycotoxin biosynthetic process"/>
    <property type="evidence" value="ECO:0007669"/>
    <property type="project" value="InterPro"/>
</dbReference>
<gene>
    <name evidence="4" type="ORF">LY79DRAFT_642995</name>
</gene>
<dbReference type="EMBL" id="JAHLJV010000115">
    <property type="protein sequence ID" value="KAK1570029.1"/>
    <property type="molecule type" value="Genomic_DNA"/>
</dbReference>
<evidence type="ECO:0000313" key="5">
    <source>
        <dbReference type="Proteomes" id="UP001230504"/>
    </source>
</evidence>
<evidence type="ECO:0000313" key="4">
    <source>
        <dbReference type="EMBL" id="KAK1570029.1"/>
    </source>
</evidence>
<feature type="region of interest" description="Disordered" evidence="3">
    <location>
        <begin position="1"/>
        <end position="22"/>
    </location>
</feature>
<dbReference type="Proteomes" id="UP001230504">
    <property type="component" value="Unassembled WGS sequence"/>
</dbReference>
<comment type="caution">
    <text evidence="4">The sequence shown here is derived from an EMBL/GenBank/DDBJ whole genome shotgun (WGS) entry which is preliminary data.</text>
</comment>
<evidence type="ECO:0000256" key="2">
    <source>
        <dbReference type="ARBA" id="ARBA00035112"/>
    </source>
</evidence>
<evidence type="ECO:0008006" key="6">
    <source>
        <dbReference type="Google" id="ProtNLM"/>
    </source>
</evidence>
<dbReference type="InterPro" id="IPR021765">
    <property type="entry name" value="UstYa-like"/>
</dbReference>
<accession>A0AAD8PLP7</accession>
<comment type="similarity">
    <text evidence="2">Belongs to the ustYa family.</text>
</comment>
<evidence type="ECO:0000256" key="1">
    <source>
        <dbReference type="ARBA" id="ARBA00004685"/>
    </source>
</evidence>
<comment type="pathway">
    <text evidence="1">Mycotoxin biosynthesis.</text>
</comment>
<evidence type="ECO:0000256" key="3">
    <source>
        <dbReference type="SAM" id="MobiDB-lite"/>
    </source>
</evidence>
<dbReference type="PANTHER" id="PTHR33365">
    <property type="entry name" value="YALI0B05434P"/>
    <property type="match status" value="1"/>
</dbReference>